<sequence>MADETPSSPESLKWTNLRASAMKEGTKPSVTTSQAITPSLLLGSYSSVWDSHVCQEALDDLTDEVSWLHLTVDSAVPADATTATSPGKSVPQNQPSEPTFGDIQGHFKWWRMVGSFKGLYRPENANENIWLFGGLKWRYLTNEEGHSPGDEDEDPTERNQDDFGLAALVTLDDSGKPFLEMLYNATLYYQKERASRNKTTPGNSKQPTGSDRPEYIRVLWKKLEVDGNVSWIDLSDKEAKRVWRYASIDLSVTRHWNFDVLSESRDADDDPSTDVDDDSSEDEKEEADASIGVKRAADEGAEDTPDKATKRLRV</sequence>
<dbReference type="EMBL" id="JADNYJ010000158">
    <property type="protein sequence ID" value="KAF8878483.1"/>
    <property type="molecule type" value="Genomic_DNA"/>
</dbReference>
<gene>
    <name evidence="2" type="ORF">CPB84DRAFT_1794141</name>
</gene>
<feature type="region of interest" description="Disordered" evidence="1">
    <location>
        <begin position="79"/>
        <end position="100"/>
    </location>
</feature>
<name>A0A9P5NCB7_GYMJU</name>
<dbReference type="AlphaFoldDB" id="A0A9P5NCB7"/>
<dbReference type="OrthoDB" id="3059138at2759"/>
<feature type="compositionally biased region" description="Basic and acidic residues" evidence="1">
    <location>
        <begin position="304"/>
        <end position="314"/>
    </location>
</feature>
<dbReference type="Proteomes" id="UP000724874">
    <property type="component" value="Unassembled WGS sequence"/>
</dbReference>
<proteinExistence type="predicted"/>
<evidence type="ECO:0000313" key="3">
    <source>
        <dbReference type="Proteomes" id="UP000724874"/>
    </source>
</evidence>
<comment type="caution">
    <text evidence="2">The sequence shown here is derived from an EMBL/GenBank/DDBJ whole genome shotgun (WGS) entry which is preliminary data.</text>
</comment>
<feature type="compositionally biased region" description="Polar residues" evidence="1">
    <location>
        <begin position="81"/>
        <end position="97"/>
    </location>
</feature>
<evidence type="ECO:0000313" key="2">
    <source>
        <dbReference type="EMBL" id="KAF8878483.1"/>
    </source>
</evidence>
<evidence type="ECO:0000256" key="1">
    <source>
        <dbReference type="SAM" id="MobiDB-lite"/>
    </source>
</evidence>
<accession>A0A9P5NCB7</accession>
<feature type="compositionally biased region" description="Acidic residues" evidence="1">
    <location>
        <begin position="266"/>
        <end position="288"/>
    </location>
</feature>
<organism evidence="2 3">
    <name type="scientific">Gymnopilus junonius</name>
    <name type="common">Spectacular rustgill mushroom</name>
    <name type="synonym">Gymnopilus spectabilis subsp. junonius</name>
    <dbReference type="NCBI Taxonomy" id="109634"/>
    <lineage>
        <taxon>Eukaryota</taxon>
        <taxon>Fungi</taxon>
        <taxon>Dikarya</taxon>
        <taxon>Basidiomycota</taxon>
        <taxon>Agaricomycotina</taxon>
        <taxon>Agaricomycetes</taxon>
        <taxon>Agaricomycetidae</taxon>
        <taxon>Agaricales</taxon>
        <taxon>Agaricineae</taxon>
        <taxon>Hymenogastraceae</taxon>
        <taxon>Gymnopilus</taxon>
    </lineage>
</organism>
<reference evidence="2" key="1">
    <citation type="submission" date="2020-11" db="EMBL/GenBank/DDBJ databases">
        <authorList>
            <consortium name="DOE Joint Genome Institute"/>
            <person name="Ahrendt S."/>
            <person name="Riley R."/>
            <person name="Andreopoulos W."/>
            <person name="LaButti K."/>
            <person name="Pangilinan J."/>
            <person name="Ruiz-duenas F.J."/>
            <person name="Barrasa J.M."/>
            <person name="Sanchez-Garcia M."/>
            <person name="Camarero S."/>
            <person name="Miyauchi S."/>
            <person name="Serrano A."/>
            <person name="Linde D."/>
            <person name="Babiker R."/>
            <person name="Drula E."/>
            <person name="Ayuso-Fernandez I."/>
            <person name="Pacheco R."/>
            <person name="Padilla G."/>
            <person name="Ferreira P."/>
            <person name="Barriuso J."/>
            <person name="Kellner H."/>
            <person name="Castanera R."/>
            <person name="Alfaro M."/>
            <person name="Ramirez L."/>
            <person name="Pisabarro A.G."/>
            <person name="Kuo A."/>
            <person name="Tritt A."/>
            <person name="Lipzen A."/>
            <person name="He G."/>
            <person name="Yan M."/>
            <person name="Ng V."/>
            <person name="Cullen D."/>
            <person name="Martin F."/>
            <person name="Rosso M.-N."/>
            <person name="Henrissat B."/>
            <person name="Hibbett D."/>
            <person name="Martinez A.T."/>
            <person name="Grigoriev I.V."/>
        </authorList>
    </citation>
    <scope>NUCLEOTIDE SEQUENCE</scope>
    <source>
        <strain evidence="2">AH 44721</strain>
    </source>
</reference>
<feature type="region of interest" description="Disordered" evidence="1">
    <location>
        <begin position="263"/>
        <end position="314"/>
    </location>
</feature>
<keyword evidence="3" id="KW-1185">Reference proteome</keyword>
<protein>
    <submittedName>
        <fullName evidence="2">Uncharacterized protein</fullName>
    </submittedName>
</protein>